<dbReference type="EMBL" id="CP059693">
    <property type="protein sequence ID" value="WDE10065.1"/>
    <property type="molecule type" value="Genomic_DNA"/>
</dbReference>
<evidence type="ECO:0000313" key="4">
    <source>
        <dbReference type="EMBL" id="WDE10065.1"/>
    </source>
</evidence>
<feature type="domain" description="FAD dependent oxidoreductase" evidence="3">
    <location>
        <begin position="6"/>
        <end position="386"/>
    </location>
</feature>
<evidence type="ECO:0000313" key="5">
    <source>
        <dbReference type="Proteomes" id="UP001215231"/>
    </source>
</evidence>
<dbReference type="Pfam" id="PF01266">
    <property type="entry name" value="DAO"/>
    <property type="match status" value="1"/>
</dbReference>
<dbReference type="SUPFAM" id="SSF54373">
    <property type="entry name" value="FAD-linked reductases, C-terminal domain"/>
    <property type="match status" value="1"/>
</dbReference>
<dbReference type="PANTHER" id="PTHR13847:SF289">
    <property type="entry name" value="GLYCINE OXIDASE"/>
    <property type="match status" value="1"/>
</dbReference>
<evidence type="ECO:0000256" key="1">
    <source>
        <dbReference type="ARBA" id="ARBA00023002"/>
    </source>
</evidence>
<keyword evidence="2" id="KW-1133">Transmembrane helix</keyword>
<dbReference type="PROSITE" id="PS51257">
    <property type="entry name" value="PROKAR_LIPOPROTEIN"/>
    <property type="match status" value="1"/>
</dbReference>
<dbReference type="PANTHER" id="PTHR13847">
    <property type="entry name" value="SARCOSINE DEHYDROGENASE-RELATED"/>
    <property type="match status" value="1"/>
</dbReference>
<keyword evidence="1" id="KW-0560">Oxidoreductase</keyword>
<keyword evidence="5" id="KW-1185">Reference proteome</keyword>
<dbReference type="InterPro" id="IPR036188">
    <property type="entry name" value="FAD/NAD-bd_sf"/>
</dbReference>
<accession>A0ABY7V9U1</accession>
<dbReference type="SUPFAM" id="SSF51905">
    <property type="entry name" value="FAD/NAD(P)-binding domain"/>
    <property type="match status" value="1"/>
</dbReference>
<feature type="transmembrane region" description="Helical" evidence="2">
    <location>
        <begin position="7"/>
        <end position="24"/>
    </location>
</feature>
<gene>
    <name evidence="4" type="ORF">H3N35_17390</name>
</gene>
<reference evidence="4 5" key="1">
    <citation type="journal article" date="2022" name="Mar. Drugs">
        <title>Bioassay-Guided Fractionation Leads to the Detection of Cholic Acid Generated by the Rare Thalassomonas sp.</title>
        <authorList>
            <person name="Pheiffer F."/>
            <person name="Schneider Y.K."/>
            <person name="Hansen E.H."/>
            <person name="Andersen J.H."/>
            <person name="Isaksson J."/>
            <person name="Busche T."/>
            <person name="R C."/>
            <person name="Kalinowski J."/>
            <person name="Zyl L.V."/>
            <person name="Trindade M."/>
        </authorList>
    </citation>
    <scope>NUCLEOTIDE SEQUENCE [LARGE SCALE GENOMIC DNA]</scope>
    <source>
        <strain evidence="4 5">A5K-61T</strain>
    </source>
</reference>
<dbReference type="InterPro" id="IPR006076">
    <property type="entry name" value="FAD-dep_OxRdtase"/>
</dbReference>
<dbReference type="RefSeq" id="WP_274050079.1">
    <property type="nucleotide sequence ID" value="NZ_CP059693.1"/>
</dbReference>
<evidence type="ECO:0000259" key="3">
    <source>
        <dbReference type="Pfam" id="PF01266"/>
    </source>
</evidence>
<organism evidence="4 5">
    <name type="scientific">Thalassomonas haliotis</name>
    <dbReference type="NCBI Taxonomy" id="485448"/>
    <lineage>
        <taxon>Bacteria</taxon>
        <taxon>Pseudomonadati</taxon>
        <taxon>Pseudomonadota</taxon>
        <taxon>Gammaproteobacteria</taxon>
        <taxon>Alteromonadales</taxon>
        <taxon>Colwelliaceae</taxon>
        <taxon>Thalassomonas</taxon>
    </lineage>
</organism>
<dbReference type="Gene3D" id="3.50.50.60">
    <property type="entry name" value="FAD/NAD(P)-binding domain"/>
    <property type="match status" value="1"/>
</dbReference>
<keyword evidence="2" id="KW-0472">Membrane</keyword>
<proteinExistence type="predicted"/>
<feature type="transmembrane region" description="Helical" evidence="2">
    <location>
        <begin position="44"/>
        <end position="66"/>
    </location>
</feature>
<dbReference type="Gene3D" id="3.30.9.10">
    <property type="entry name" value="D-Amino Acid Oxidase, subunit A, domain 2"/>
    <property type="match status" value="1"/>
</dbReference>
<name>A0ABY7V9U1_9GAMM</name>
<sequence>MKKQYDIVIAGGGVIGAACAYFLSKEKDLKIALVDLKKPGNASRASAGGLWAIGESVGLGCGVIFFKQMTQQRAEAEGIDAADLPPMRPHILPDCFFEFALKSNDMYPALWQELKDKHGVDFKFEKTGLKYIMYDKFDKLYADSIVEQIPGLAEQINWLSAEELAVDEPHINADAIGALEFACDHQVNPYRLNEAYLEAARQNGVELFLQTSVTGVEKQGNQITGVVTDAGTLSCNTMINAAGAWAAELSEMATGVRIPVSPVKGQIILSERLPQILKGCVSTTDCYIAQKDNGEVLIGSTTEEKGFDTTNTLPEIRELANGAMRCIPQLKQMNIKRCWAGLRPGTPDELPVLGKMDGVEGYINACGHFRTGILTSAITGKLVNDLYRGLPLDIDITPFAYARFLKQENEQQQTPEVEEELA</sequence>
<dbReference type="Proteomes" id="UP001215231">
    <property type="component" value="Chromosome"/>
</dbReference>
<keyword evidence="2" id="KW-0812">Transmembrane</keyword>
<evidence type="ECO:0000256" key="2">
    <source>
        <dbReference type="SAM" id="Phobius"/>
    </source>
</evidence>
<protein>
    <submittedName>
        <fullName evidence="4">FAD-dependent oxidoreductase</fullName>
    </submittedName>
</protein>